<dbReference type="SUPFAM" id="SSF52540">
    <property type="entry name" value="P-loop containing nucleoside triphosphate hydrolases"/>
    <property type="match status" value="1"/>
</dbReference>
<dbReference type="Proteomes" id="UP001218188">
    <property type="component" value="Unassembled WGS sequence"/>
</dbReference>
<evidence type="ECO:0000256" key="2">
    <source>
        <dbReference type="ARBA" id="ARBA00004123"/>
    </source>
</evidence>
<dbReference type="InterPro" id="IPR004584">
    <property type="entry name" value="Rad50_eukaryotes"/>
</dbReference>
<organism evidence="17 18">
    <name type="scientific">Mycena alexandri</name>
    <dbReference type="NCBI Taxonomy" id="1745969"/>
    <lineage>
        <taxon>Eukaryota</taxon>
        <taxon>Fungi</taxon>
        <taxon>Dikarya</taxon>
        <taxon>Basidiomycota</taxon>
        <taxon>Agaricomycotina</taxon>
        <taxon>Agaricomycetes</taxon>
        <taxon>Agaricomycetidae</taxon>
        <taxon>Agaricales</taxon>
        <taxon>Marasmiineae</taxon>
        <taxon>Mycenaceae</taxon>
        <taxon>Mycena</taxon>
    </lineage>
</organism>
<reference evidence="17" key="1">
    <citation type="submission" date="2023-03" db="EMBL/GenBank/DDBJ databases">
        <title>Massive genome expansion in bonnet fungi (Mycena s.s.) driven by repeated elements and novel gene families across ecological guilds.</title>
        <authorList>
            <consortium name="Lawrence Berkeley National Laboratory"/>
            <person name="Harder C.B."/>
            <person name="Miyauchi S."/>
            <person name="Viragh M."/>
            <person name="Kuo A."/>
            <person name="Thoen E."/>
            <person name="Andreopoulos B."/>
            <person name="Lu D."/>
            <person name="Skrede I."/>
            <person name="Drula E."/>
            <person name="Henrissat B."/>
            <person name="Morin E."/>
            <person name="Kohler A."/>
            <person name="Barry K."/>
            <person name="LaButti K."/>
            <person name="Morin E."/>
            <person name="Salamov A."/>
            <person name="Lipzen A."/>
            <person name="Mereny Z."/>
            <person name="Hegedus B."/>
            <person name="Baldrian P."/>
            <person name="Stursova M."/>
            <person name="Weitz H."/>
            <person name="Taylor A."/>
            <person name="Grigoriev I.V."/>
            <person name="Nagy L.G."/>
            <person name="Martin F."/>
            <person name="Kauserud H."/>
        </authorList>
    </citation>
    <scope>NUCLEOTIDE SEQUENCE</scope>
    <source>
        <strain evidence="17">CBHHK200</strain>
    </source>
</reference>
<evidence type="ECO:0000259" key="16">
    <source>
        <dbReference type="Pfam" id="PF13476"/>
    </source>
</evidence>
<comment type="caution">
    <text evidence="17">The sequence shown here is derived from an EMBL/GenBank/DDBJ whole genome shotgun (WGS) entry which is preliminary data.</text>
</comment>
<evidence type="ECO:0000256" key="14">
    <source>
        <dbReference type="ARBA" id="ARBA00049360"/>
    </source>
</evidence>
<dbReference type="FunFam" id="3.40.50.300:FF:000947">
    <property type="entry name" value="DNA repair protein RAD50"/>
    <property type="match status" value="1"/>
</dbReference>
<dbReference type="GO" id="GO:0003691">
    <property type="term" value="F:double-stranded telomeric DNA binding"/>
    <property type="evidence" value="ECO:0007669"/>
    <property type="project" value="TreeGrafter"/>
</dbReference>
<keyword evidence="10" id="KW-0862">Zinc</keyword>
<feature type="coiled-coil region" evidence="15">
    <location>
        <begin position="215"/>
        <end position="249"/>
    </location>
</feature>
<dbReference type="PANTHER" id="PTHR18867:SF12">
    <property type="entry name" value="DNA REPAIR PROTEIN RAD50"/>
    <property type="match status" value="1"/>
</dbReference>
<dbReference type="InterPro" id="IPR027417">
    <property type="entry name" value="P-loop_NTPase"/>
</dbReference>
<protein>
    <recommendedName>
        <fullName evidence="5">DNA repair protein RAD50</fullName>
    </recommendedName>
</protein>
<dbReference type="Gene3D" id="1.10.287.1490">
    <property type="match status" value="1"/>
</dbReference>
<dbReference type="FunFam" id="3.40.50.300:FF:001195">
    <property type="entry name" value="DNA repair protein rad50"/>
    <property type="match status" value="1"/>
</dbReference>
<dbReference type="GO" id="GO:0046872">
    <property type="term" value="F:metal ion binding"/>
    <property type="evidence" value="ECO:0007669"/>
    <property type="project" value="UniProtKB-KW"/>
</dbReference>
<comment type="similarity">
    <text evidence="4">Belongs to the SMC family. RAD50 subfamily.</text>
</comment>
<dbReference type="GO" id="GO:0070192">
    <property type="term" value="P:chromosome organization involved in meiotic cell cycle"/>
    <property type="evidence" value="ECO:0007669"/>
    <property type="project" value="TreeGrafter"/>
</dbReference>
<dbReference type="EMBL" id="JARJCM010000008">
    <property type="protein sequence ID" value="KAJ7044129.1"/>
    <property type="molecule type" value="Genomic_DNA"/>
</dbReference>
<dbReference type="GO" id="GO:0000722">
    <property type="term" value="P:telomere maintenance via recombination"/>
    <property type="evidence" value="ECO:0007669"/>
    <property type="project" value="TreeGrafter"/>
</dbReference>
<evidence type="ECO:0000256" key="10">
    <source>
        <dbReference type="ARBA" id="ARBA00022833"/>
    </source>
</evidence>
<evidence type="ECO:0000313" key="17">
    <source>
        <dbReference type="EMBL" id="KAJ7044129.1"/>
    </source>
</evidence>
<evidence type="ECO:0000256" key="11">
    <source>
        <dbReference type="ARBA" id="ARBA00023054"/>
    </source>
</evidence>
<dbReference type="Gene3D" id="3.40.50.300">
    <property type="entry name" value="P-loop containing nucleotide triphosphate hydrolases"/>
    <property type="match status" value="2"/>
</dbReference>
<evidence type="ECO:0000256" key="13">
    <source>
        <dbReference type="ARBA" id="ARBA00023242"/>
    </source>
</evidence>
<feature type="coiled-coil region" evidence="15">
    <location>
        <begin position="999"/>
        <end position="1063"/>
    </location>
</feature>
<keyword evidence="18" id="KW-1185">Reference proteome</keyword>
<dbReference type="GO" id="GO:0000794">
    <property type="term" value="C:condensed nuclear chromosome"/>
    <property type="evidence" value="ECO:0007669"/>
    <property type="project" value="TreeGrafter"/>
</dbReference>
<dbReference type="Pfam" id="PF13558">
    <property type="entry name" value="SbcC_Walker_B"/>
    <property type="match status" value="1"/>
</dbReference>
<keyword evidence="8" id="KW-0227">DNA damage</keyword>
<keyword evidence="13" id="KW-0539">Nucleus</keyword>
<feature type="coiled-coil region" evidence="15">
    <location>
        <begin position="1097"/>
        <end position="1124"/>
    </location>
</feature>
<dbReference type="NCBIfam" id="TIGR00606">
    <property type="entry name" value="rad50"/>
    <property type="match status" value="1"/>
</dbReference>
<accession>A0AAD6TDD1</accession>
<feature type="coiled-coil region" evidence="15">
    <location>
        <begin position="787"/>
        <end position="864"/>
    </location>
</feature>
<keyword evidence="7" id="KW-0479">Metal-binding</keyword>
<evidence type="ECO:0000256" key="8">
    <source>
        <dbReference type="ARBA" id="ARBA00022763"/>
    </source>
</evidence>
<name>A0AAD6TDD1_9AGAR</name>
<dbReference type="Pfam" id="PF13476">
    <property type="entry name" value="AAA_23"/>
    <property type="match status" value="1"/>
</dbReference>
<evidence type="ECO:0000256" key="1">
    <source>
        <dbReference type="ARBA" id="ARBA00001947"/>
    </source>
</evidence>
<evidence type="ECO:0000256" key="4">
    <source>
        <dbReference type="ARBA" id="ARBA00009439"/>
    </source>
</evidence>
<dbReference type="GO" id="GO:0007004">
    <property type="term" value="P:telomere maintenance via telomerase"/>
    <property type="evidence" value="ECO:0007669"/>
    <property type="project" value="TreeGrafter"/>
</dbReference>
<comment type="cofactor">
    <cofactor evidence="1">
        <name>Zn(2+)</name>
        <dbReference type="ChEBI" id="CHEBI:29105"/>
    </cofactor>
</comment>
<evidence type="ECO:0000313" key="18">
    <source>
        <dbReference type="Proteomes" id="UP001218188"/>
    </source>
</evidence>
<proteinExistence type="inferred from homology"/>
<dbReference type="GO" id="GO:0030870">
    <property type="term" value="C:Mre11 complex"/>
    <property type="evidence" value="ECO:0007669"/>
    <property type="project" value="InterPro"/>
</dbReference>
<evidence type="ECO:0000256" key="6">
    <source>
        <dbReference type="ARBA" id="ARBA00022454"/>
    </source>
</evidence>
<evidence type="ECO:0000256" key="9">
    <source>
        <dbReference type="ARBA" id="ARBA00022801"/>
    </source>
</evidence>
<feature type="coiled-coil region" evidence="15">
    <location>
        <begin position="423"/>
        <end position="450"/>
    </location>
</feature>
<dbReference type="GO" id="GO:0016887">
    <property type="term" value="F:ATP hydrolysis activity"/>
    <property type="evidence" value="ECO:0007669"/>
    <property type="project" value="InterPro"/>
</dbReference>
<gene>
    <name evidence="17" type="ORF">C8F04DRAFT_1228961</name>
</gene>
<comment type="catalytic activity">
    <reaction evidence="14">
        <text>ATP + H2O = ADP + phosphate + H(+)</text>
        <dbReference type="Rhea" id="RHEA:13065"/>
        <dbReference type="ChEBI" id="CHEBI:15377"/>
        <dbReference type="ChEBI" id="CHEBI:15378"/>
        <dbReference type="ChEBI" id="CHEBI:30616"/>
        <dbReference type="ChEBI" id="CHEBI:43474"/>
        <dbReference type="ChEBI" id="CHEBI:456216"/>
    </reaction>
</comment>
<dbReference type="PANTHER" id="PTHR18867">
    <property type="entry name" value="RAD50"/>
    <property type="match status" value="1"/>
</dbReference>
<comment type="subcellular location">
    <subcellularLocation>
        <location evidence="3">Chromosome</location>
    </subcellularLocation>
    <subcellularLocation>
        <location evidence="2">Nucleus</location>
    </subcellularLocation>
</comment>
<keyword evidence="11 15" id="KW-0175">Coiled coil</keyword>
<evidence type="ECO:0000256" key="15">
    <source>
        <dbReference type="SAM" id="Coils"/>
    </source>
</evidence>
<evidence type="ECO:0000256" key="12">
    <source>
        <dbReference type="ARBA" id="ARBA00023204"/>
    </source>
</evidence>
<feature type="coiled-coil region" evidence="15">
    <location>
        <begin position="475"/>
        <end position="532"/>
    </location>
</feature>
<feature type="coiled-coil region" evidence="15">
    <location>
        <begin position="896"/>
        <end position="958"/>
    </location>
</feature>
<dbReference type="GO" id="GO:0043047">
    <property type="term" value="F:single-stranded telomeric DNA binding"/>
    <property type="evidence" value="ECO:0007669"/>
    <property type="project" value="TreeGrafter"/>
</dbReference>
<feature type="domain" description="Rad50/SbcC-type AAA" evidence="16">
    <location>
        <begin position="6"/>
        <end position="234"/>
    </location>
</feature>
<keyword evidence="9" id="KW-0378">Hydrolase</keyword>
<keyword evidence="6" id="KW-0158">Chromosome</keyword>
<evidence type="ECO:0000256" key="5">
    <source>
        <dbReference type="ARBA" id="ARBA00017893"/>
    </source>
</evidence>
<sequence length="1318" mass="149271">MASLDKLAIRGIRSFDDKQISVIQFFSPVTVIVGHNGSGKTTIIECLKYATTGDQPPNTRGGAFIHDPKMANEKEVKAQVKLRFNAANGTKMIAVRNLSVTVKKTAGLTMKTLESLLAVDKPNTSGKRSTISTKCAEMDAEIPQLLGVSKAVLENVIFCHQEDSYWPLAEPAALKKKFDDIFEATKYTKALDSIKALRKDRVAELKTEKERLDGLAREKSHADKLKARIADLNQAIAAKEVEHDETKKAYDELVISNQKFYDYATQFREVYLRVGNAQQNMARIQVDLNEAKANLQDIPGTDAELNAKLNNTDGNLQVPRQKLSVEKNKAAGIEEELFAARKQHTELAKKQGTFKAEFEAQQERLAEREVLIQKTSEKFKIKGYSAPGLDAGQTVEFTSKLRDMHRKQKLAVETLQRESRQKRDEYTRKFTELNNALQSFKAQKTSLQNQLTKNQTAIGLAERELDATQNLPAELSTLTGDIDEKQHRVAKIQAEIAAALYDHRLEEKISSNKQLEARRDVLNSEFKTLNMQSDSRARLDIQRNDVKSKTAEIEATISNANNAFRRLIGAEPNPDTMEREVDRVLVEKEKELGDVEVEAASANSGLQQAQSVLSSLKAQVKAKKDELKGLEKQLKTELEHDTLDAALEEASKEVDHRKTVALTTSGSSQVYEGLLRAGKQKKVCTTCNRHMDDHEMVVFEKYVGHVPLALDRTDLVLQLKEQMKKSSPESVAALQEELKEWEGEMTRLQKLRPVLSSRDRLKATEIPELEAKIKAQDTKIPAASAAAESFSEKIDDLKRDIRDVRVLKNQAQTVSRVQKDLKKAIDNVASIEMQLSATGSTKTVDEVQNELDDLMSEIRKNDKQRESILKEKENKHASTRAFENQIHAMEMEAVDLRTKIREKKALEQRIEQMKKDIITFNVSIKEEDAKILQANAPIEALEEEHTRVQTELNVEVSNAQALYQELTTSDDRLSQFSKGIENYVRLKRDEKRQECIEKSEEVEAEILELGRNLDAARDVIKGLEKEINESGSYTATLRENIRVRKLMQEIKTLQAAIDSEDIDGAAKAKRNFHEKYNVSKDKETDLQTSYSHLAGELSSSRSQLKSLEADLRDFKEINKKYTDQLIKVKMSDMANSDLEKYGKALDNAIMKYHGLKMEEVNDTMKHLWNKTYQGTDIDGIKIRSDAEGGATKRSYNYRVVMTKDQVEMDMRGRCSAGQKMLASIIIRLALSDSFGQNCGILALDEPTNALDTENIDALAESLVDIIKERRNHSNFQLIIITHDENFLRKLGQSDVMEYYWRVSRDSRQKSVIERQRFR</sequence>
<evidence type="ECO:0000256" key="7">
    <source>
        <dbReference type="ARBA" id="ARBA00022723"/>
    </source>
</evidence>
<feature type="coiled-coil region" evidence="15">
    <location>
        <begin position="606"/>
        <end position="640"/>
    </location>
</feature>
<dbReference type="InterPro" id="IPR038729">
    <property type="entry name" value="Rad50/SbcC_AAA"/>
</dbReference>
<dbReference type="GO" id="GO:0006302">
    <property type="term" value="P:double-strand break repair"/>
    <property type="evidence" value="ECO:0007669"/>
    <property type="project" value="InterPro"/>
</dbReference>
<evidence type="ECO:0000256" key="3">
    <source>
        <dbReference type="ARBA" id="ARBA00004286"/>
    </source>
</evidence>
<keyword evidence="12" id="KW-0234">DNA repair</keyword>
<dbReference type="GO" id="GO:0051880">
    <property type="term" value="F:G-quadruplex DNA binding"/>
    <property type="evidence" value="ECO:0007669"/>
    <property type="project" value="TreeGrafter"/>
</dbReference>